<evidence type="ECO:0000256" key="1">
    <source>
        <dbReference type="SAM" id="MobiDB-lite"/>
    </source>
</evidence>
<feature type="compositionally biased region" description="Basic and acidic residues" evidence="1">
    <location>
        <begin position="82"/>
        <end position="95"/>
    </location>
</feature>
<accession>A0A9P5PIS0</accession>
<feature type="compositionally biased region" description="Low complexity" evidence="1">
    <location>
        <begin position="28"/>
        <end position="51"/>
    </location>
</feature>
<proteinExistence type="predicted"/>
<keyword evidence="3" id="KW-1185">Reference proteome</keyword>
<feature type="region of interest" description="Disordered" evidence="1">
    <location>
        <begin position="1"/>
        <end position="98"/>
    </location>
</feature>
<sequence length="149" mass="16445">MAKKPPAKCSGSTAESSSQIGKRRRVSPDSSSESSNSSDSSNKSEMSNSNKENQKPHTKPTSQPSKSTSRQKEKQKRKKGKEKKDKYTPGLDKKSSRPFVKAGRWAVLDIDLYLDVSAIEATVLASKAMILSEFSFLPLDFNANNFEAR</sequence>
<dbReference type="Proteomes" id="UP000772434">
    <property type="component" value="Unassembled WGS sequence"/>
</dbReference>
<feature type="compositionally biased region" description="Polar residues" evidence="1">
    <location>
        <begin position="10"/>
        <end position="20"/>
    </location>
</feature>
<name>A0A9P5PIS0_9AGAR</name>
<reference evidence="2" key="1">
    <citation type="submission" date="2020-11" db="EMBL/GenBank/DDBJ databases">
        <authorList>
            <consortium name="DOE Joint Genome Institute"/>
            <person name="Ahrendt S."/>
            <person name="Riley R."/>
            <person name="Andreopoulos W."/>
            <person name="Labutti K."/>
            <person name="Pangilinan J."/>
            <person name="Ruiz-Duenas F.J."/>
            <person name="Barrasa J.M."/>
            <person name="Sanchez-Garcia M."/>
            <person name="Camarero S."/>
            <person name="Miyauchi S."/>
            <person name="Serrano A."/>
            <person name="Linde D."/>
            <person name="Babiker R."/>
            <person name="Drula E."/>
            <person name="Ayuso-Fernandez I."/>
            <person name="Pacheco R."/>
            <person name="Padilla G."/>
            <person name="Ferreira P."/>
            <person name="Barriuso J."/>
            <person name="Kellner H."/>
            <person name="Castanera R."/>
            <person name="Alfaro M."/>
            <person name="Ramirez L."/>
            <person name="Pisabarro A.G."/>
            <person name="Kuo A."/>
            <person name="Tritt A."/>
            <person name="Lipzen A."/>
            <person name="He G."/>
            <person name="Yan M."/>
            <person name="Ng V."/>
            <person name="Cullen D."/>
            <person name="Martin F."/>
            <person name="Rosso M.-N."/>
            <person name="Henrissat B."/>
            <person name="Hibbett D."/>
            <person name="Martinez A.T."/>
            <person name="Grigoriev I.V."/>
        </authorList>
    </citation>
    <scope>NUCLEOTIDE SEQUENCE</scope>
    <source>
        <strain evidence="2">AH 40177</strain>
    </source>
</reference>
<comment type="caution">
    <text evidence="2">The sequence shown here is derived from an EMBL/GenBank/DDBJ whole genome shotgun (WGS) entry which is preliminary data.</text>
</comment>
<feature type="compositionally biased region" description="Low complexity" evidence="1">
    <location>
        <begin position="59"/>
        <end position="68"/>
    </location>
</feature>
<dbReference type="AlphaFoldDB" id="A0A9P5PIS0"/>
<evidence type="ECO:0000313" key="2">
    <source>
        <dbReference type="EMBL" id="KAF9063387.1"/>
    </source>
</evidence>
<evidence type="ECO:0000313" key="3">
    <source>
        <dbReference type="Proteomes" id="UP000772434"/>
    </source>
</evidence>
<organism evidence="2 3">
    <name type="scientific">Rhodocollybia butyracea</name>
    <dbReference type="NCBI Taxonomy" id="206335"/>
    <lineage>
        <taxon>Eukaryota</taxon>
        <taxon>Fungi</taxon>
        <taxon>Dikarya</taxon>
        <taxon>Basidiomycota</taxon>
        <taxon>Agaricomycotina</taxon>
        <taxon>Agaricomycetes</taxon>
        <taxon>Agaricomycetidae</taxon>
        <taxon>Agaricales</taxon>
        <taxon>Marasmiineae</taxon>
        <taxon>Omphalotaceae</taxon>
        <taxon>Rhodocollybia</taxon>
    </lineage>
</organism>
<gene>
    <name evidence="2" type="ORF">BDP27DRAFT_1426907</name>
</gene>
<protein>
    <submittedName>
        <fullName evidence="2">Uncharacterized protein</fullName>
    </submittedName>
</protein>
<dbReference type="EMBL" id="JADNRY010000147">
    <property type="protein sequence ID" value="KAF9063387.1"/>
    <property type="molecule type" value="Genomic_DNA"/>
</dbReference>